<evidence type="ECO:0000313" key="2">
    <source>
        <dbReference type="Proteomes" id="UP001371456"/>
    </source>
</evidence>
<sequence length="50" mass="5859">MYAEQRLNAFKMVVDLEIAVDIKMDYRSKSPILVTIEEIESAIRKLMLDK</sequence>
<dbReference type="SUPFAM" id="SSF53756">
    <property type="entry name" value="UDP-Glycosyltransferase/glycogen phosphorylase"/>
    <property type="match status" value="1"/>
</dbReference>
<dbReference type="EMBL" id="JBANQN010000003">
    <property type="protein sequence ID" value="KAK6793755.1"/>
    <property type="molecule type" value="Genomic_DNA"/>
</dbReference>
<comment type="caution">
    <text evidence="1">The sequence shown here is derived from an EMBL/GenBank/DDBJ whole genome shotgun (WGS) entry which is preliminary data.</text>
</comment>
<dbReference type="Proteomes" id="UP001371456">
    <property type="component" value="Unassembled WGS sequence"/>
</dbReference>
<organism evidence="1 2">
    <name type="scientific">Solanum bulbocastanum</name>
    <name type="common">Wild potato</name>
    <dbReference type="NCBI Taxonomy" id="147425"/>
    <lineage>
        <taxon>Eukaryota</taxon>
        <taxon>Viridiplantae</taxon>
        <taxon>Streptophyta</taxon>
        <taxon>Embryophyta</taxon>
        <taxon>Tracheophyta</taxon>
        <taxon>Spermatophyta</taxon>
        <taxon>Magnoliopsida</taxon>
        <taxon>eudicotyledons</taxon>
        <taxon>Gunneridae</taxon>
        <taxon>Pentapetalae</taxon>
        <taxon>asterids</taxon>
        <taxon>lamiids</taxon>
        <taxon>Solanales</taxon>
        <taxon>Solanaceae</taxon>
        <taxon>Solanoideae</taxon>
        <taxon>Solaneae</taxon>
        <taxon>Solanum</taxon>
    </lineage>
</organism>
<name>A0AAN8TUR2_SOLBU</name>
<evidence type="ECO:0000313" key="1">
    <source>
        <dbReference type="EMBL" id="KAK6793755.1"/>
    </source>
</evidence>
<proteinExistence type="predicted"/>
<reference evidence="1 2" key="1">
    <citation type="submission" date="2024-02" db="EMBL/GenBank/DDBJ databases">
        <title>de novo genome assembly of Solanum bulbocastanum strain 11H21.</title>
        <authorList>
            <person name="Hosaka A.J."/>
        </authorList>
    </citation>
    <scope>NUCLEOTIDE SEQUENCE [LARGE SCALE GENOMIC DNA]</scope>
    <source>
        <tissue evidence="1">Young leaves</tissue>
    </source>
</reference>
<dbReference type="AlphaFoldDB" id="A0AAN8TUR2"/>
<gene>
    <name evidence="1" type="ORF">RDI58_007208</name>
</gene>
<keyword evidence="2" id="KW-1185">Reference proteome</keyword>
<accession>A0AAN8TUR2</accession>
<dbReference type="Gene3D" id="3.40.50.2000">
    <property type="entry name" value="Glycogen Phosphorylase B"/>
    <property type="match status" value="1"/>
</dbReference>
<protein>
    <submittedName>
        <fullName evidence="1">Uncharacterized protein</fullName>
    </submittedName>
</protein>